<keyword evidence="2" id="KW-1185">Reference proteome</keyword>
<dbReference type="SUPFAM" id="SSF51735">
    <property type="entry name" value="NAD(P)-binding Rossmann-fold domains"/>
    <property type="match status" value="1"/>
</dbReference>
<evidence type="ECO:0000313" key="1">
    <source>
        <dbReference type="EMBL" id="QRC92052.1"/>
    </source>
</evidence>
<dbReference type="OrthoDB" id="1933717at2759"/>
<dbReference type="PANTHER" id="PTHR43975">
    <property type="entry name" value="ZGC:101858"/>
    <property type="match status" value="1"/>
</dbReference>
<dbReference type="Proteomes" id="UP000663193">
    <property type="component" value="Chromosome 2"/>
</dbReference>
<dbReference type="AlphaFoldDB" id="A0A7U2HXU4"/>
<protein>
    <submittedName>
        <fullName evidence="1">Uncharacterized protein</fullName>
    </submittedName>
</protein>
<dbReference type="PRINTS" id="PR00081">
    <property type="entry name" value="GDHRDH"/>
</dbReference>
<dbReference type="Pfam" id="PF00106">
    <property type="entry name" value="adh_short"/>
    <property type="match status" value="1"/>
</dbReference>
<dbReference type="PANTHER" id="PTHR43975:SF2">
    <property type="entry name" value="EG:BACR7A4.14 PROTEIN-RELATED"/>
    <property type="match status" value="1"/>
</dbReference>
<dbReference type="EMBL" id="CP069024">
    <property type="protein sequence ID" value="QRC92052.1"/>
    <property type="molecule type" value="Genomic_DNA"/>
</dbReference>
<proteinExistence type="predicted"/>
<evidence type="ECO:0000313" key="2">
    <source>
        <dbReference type="Proteomes" id="UP000663193"/>
    </source>
</evidence>
<name>A0A7U2HXU4_PHANO</name>
<organism evidence="1 2">
    <name type="scientific">Phaeosphaeria nodorum (strain SN15 / ATCC MYA-4574 / FGSC 10173)</name>
    <name type="common">Glume blotch fungus</name>
    <name type="synonym">Parastagonospora nodorum</name>
    <dbReference type="NCBI Taxonomy" id="321614"/>
    <lineage>
        <taxon>Eukaryota</taxon>
        <taxon>Fungi</taxon>
        <taxon>Dikarya</taxon>
        <taxon>Ascomycota</taxon>
        <taxon>Pezizomycotina</taxon>
        <taxon>Dothideomycetes</taxon>
        <taxon>Pleosporomycetidae</taxon>
        <taxon>Pleosporales</taxon>
        <taxon>Pleosporineae</taxon>
        <taxon>Phaeosphaeriaceae</taxon>
        <taxon>Parastagonospora</taxon>
    </lineage>
</organism>
<gene>
    <name evidence="1" type="ORF">JI435_022190</name>
</gene>
<sequence length="313" mass="33781">MSSFASLIDAPNSPTKVFHKTTYPALDPTRPELSVKGKTIIVTGGGTGIGAAAATYFAKAGASLIAILGRREQPLLDTKAAINKSFPSTQVLTISVDVTDKGEADAAFAKVAAASSTKKLDVLISNAAVMGTLGTIAEIDSKKWVDGISTNLTMNFNVTNAFLAHCSQDGVIIESNSCASHMDIASGFSTYTVSKLATARFFQCVQFENPSLRVFCVQPGAVLTDMNRNSGYQEQKEGEGFMWNGRGAALLAKHDHESLPASFYVWLCSEEAEFLKGRYLWANWDVEELKERKAEILSGEFLKVGLQGWPFEQ</sequence>
<reference evidence="2" key="1">
    <citation type="journal article" date="2021" name="BMC Genomics">
        <title>Chromosome-level genome assembly and manually-curated proteome of model necrotroph Parastagonospora nodorum Sn15 reveals a genome-wide trove of candidate effector homologs, and redundancy of virulence-related functions within an accessory chromosome.</title>
        <authorList>
            <person name="Bertazzoni S."/>
            <person name="Jones D.A.B."/>
            <person name="Phan H.T."/>
            <person name="Tan K.-C."/>
            <person name="Hane J.K."/>
        </authorList>
    </citation>
    <scope>NUCLEOTIDE SEQUENCE [LARGE SCALE GENOMIC DNA]</scope>
    <source>
        <strain evidence="2">SN15 / ATCC MYA-4574 / FGSC 10173)</strain>
    </source>
</reference>
<dbReference type="InterPro" id="IPR036291">
    <property type="entry name" value="NAD(P)-bd_dom_sf"/>
</dbReference>
<dbReference type="VEuPathDB" id="FungiDB:JI435_022190"/>
<accession>A0A7U2HXU4</accession>
<dbReference type="InterPro" id="IPR002347">
    <property type="entry name" value="SDR_fam"/>
</dbReference>
<dbReference type="Gene3D" id="3.40.50.720">
    <property type="entry name" value="NAD(P)-binding Rossmann-like Domain"/>
    <property type="match status" value="1"/>
</dbReference>